<dbReference type="SUPFAM" id="SSF52540">
    <property type="entry name" value="P-loop containing nucleoside triphosphate hydrolases"/>
    <property type="match status" value="1"/>
</dbReference>
<dbReference type="OrthoDB" id="538223at2759"/>
<feature type="repeat" description="WD" evidence="3">
    <location>
        <begin position="1021"/>
        <end position="1051"/>
    </location>
</feature>
<gene>
    <name evidence="6" type="ORF">B0J13DRAFT_565635</name>
</gene>
<dbReference type="PROSITE" id="PS50837">
    <property type="entry name" value="NACHT"/>
    <property type="match status" value="1"/>
</dbReference>
<feature type="repeat" description="WD" evidence="3">
    <location>
        <begin position="977"/>
        <end position="1020"/>
    </location>
</feature>
<dbReference type="InterPro" id="IPR001680">
    <property type="entry name" value="WD40_rpt"/>
</dbReference>
<reference evidence="6" key="1">
    <citation type="journal article" date="2021" name="Nat. Commun.">
        <title>Genetic determinants of endophytism in the Arabidopsis root mycobiome.</title>
        <authorList>
            <person name="Mesny F."/>
            <person name="Miyauchi S."/>
            <person name="Thiergart T."/>
            <person name="Pickel B."/>
            <person name="Atanasova L."/>
            <person name="Karlsson M."/>
            <person name="Huettel B."/>
            <person name="Barry K.W."/>
            <person name="Haridas S."/>
            <person name="Chen C."/>
            <person name="Bauer D."/>
            <person name="Andreopoulos W."/>
            <person name="Pangilinan J."/>
            <person name="LaButti K."/>
            <person name="Riley R."/>
            <person name="Lipzen A."/>
            <person name="Clum A."/>
            <person name="Drula E."/>
            <person name="Henrissat B."/>
            <person name="Kohler A."/>
            <person name="Grigoriev I.V."/>
            <person name="Martin F.M."/>
            <person name="Hacquard S."/>
        </authorList>
    </citation>
    <scope>NUCLEOTIDE SEQUENCE</scope>
    <source>
        <strain evidence="6">MPI-CAGE-AT-0021</strain>
    </source>
</reference>
<dbReference type="SUPFAM" id="SSF53474">
    <property type="entry name" value="alpha/beta-Hydrolases"/>
    <property type="match status" value="1"/>
</dbReference>
<dbReference type="SUPFAM" id="SSF101908">
    <property type="entry name" value="Putative isomerase YbhE"/>
    <property type="match status" value="1"/>
</dbReference>
<feature type="domain" description="NACHT" evidence="5">
    <location>
        <begin position="418"/>
        <end position="571"/>
    </location>
</feature>
<protein>
    <recommendedName>
        <fullName evidence="5">NACHT domain-containing protein</fullName>
    </recommendedName>
</protein>
<dbReference type="PANTHER" id="PTHR44129">
    <property type="entry name" value="WD REPEAT-CONTAINING PROTEIN POP1"/>
    <property type="match status" value="1"/>
</dbReference>
<dbReference type="InterPro" id="IPR027417">
    <property type="entry name" value="P-loop_NTPase"/>
</dbReference>
<dbReference type="Pfam" id="PF00400">
    <property type="entry name" value="WD40"/>
    <property type="match status" value="11"/>
</dbReference>
<feature type="region of interest" description="Disordered" evidence="4">
    <location>
        <begin position="1"/>
        <end position="31"/>
    </location>
</feature>
<dbReference type="PROSITE" id="PS50294">
    <property type="entry name" value="WD_REPEATS_REGION"/>
    <property type="match status" value="11"/>
</dbReference>
<dbReference type="CDD" id="cd00200">
    <property type="entry name" value="WD40"/>
    <property type="match status" value="2"/>
</dbReference>
<keyword evidence="7" id="KW-1185">Reference proteome</keyword>
<evidence type="ECO:0000256" key="2">
    <source>
        <dbReference type="ARBA" id="ARBA00022737"/>
    </source>
</evidence>
<dbReference type="Proteomes" id="UP000717696">
    <property type="component" value="Unassembled WGS sequence"/>
</dbReference>
<dbReference type="InterPro" id="IPR029058">
    <property type="entry name" value="AB_hydrolase_fold"/>
</dbReference>
<comment type="caution">
    <text evidence="6">The sequence shown here is derived from an EMBL/GenBank/DDBJ whole genome shotgun (WGS) entry which is preliminary data.</text>
</comment>
<keyword evidence="2" id="KW-0677">Repeat</keyword>
<dbReference type="InterPro" id="IPR036322">
    <property type="entry name" value="WD40_repeat_dom_sf"/>
</dbReference>
<feature type="repeat" description="WD" evidence="3">
    <location>
        <begin position="1154"/>
        <end position="1195"/>
    </location>
</feature>
<evidence type="ECO:0000256" key="1">
    <source>
        <dbReference type="ARBA" id="ARBA00022574"/>
    </source>
</evidence>
<dbReference type="PRINTS" id="PR00320">
    <property type="entry name" value="GPROTEINBRPT"/>
</dbReference>
<dbReference type="InterPro" id="IPR007111">
    <property type="entry name" value="NACHT_NTPase"/>
</dbReference>
<feature type="repeat" description="WD" evidence="3">
    <location>
        <begin position="1236"/>
        <end position="1268"/>
    </location>
</feature>
<dbReference type="Gene3D" id="3.40.50.300">
    <property type="entry name" value="P-loop containing nucleotide triphosphate hydrolases"/>
    <property type="match status" value="1"/>
</dbReference>
<feature type="repeat" description="WD" evidence="3">
    <location>
        <begin position="1112"/>
        <end position="1153"/>
    </location>
</feature>
<evidence type="ECO:0000259" key="5">
    <source>
        <dbReference type="PROSITE" id="PS50837"/>
    </source>
</evidence>
<feature type="repeat" description="WD" evidence="3">
    <location>
        <begin position="934"/>
        <end position="976"/>
    </location>
</feature>
<dbReference type="InterPro" id="IPR020472">
    <property type="entry name" value="WD40_PAC1"/>
</dbReference>
<dbReference type="Pfam" id="PF24883">
    <property type="entry name" value="NPHP3_N"/>
    <property type="match status" value="1"/>
</dbReference>
<dbReference type="EMBL" id="JAGMUU010000023">
    <property type="protein sequence ID" value="KAH7126548.1"/>
    <property type="molecule type" value="Genomic_DNA"/>
</dbReference>
<evidence type="ECO:0000313" key="6">
    <source>
        <dbReference type="EMBL" id="KAH7126548.1"/>
    </source>
</evidence>
<dbReference type="InterPro" id="IPR056884">
    <property type="entry name" value="NPHP3-like_N"/>
</dbReference>
<feature type="repeat" description="WD" evidence="3">
    <location>
        <begin position="1364"/>
        <end position="1398"/>
    </location>
</feature>
<dbReference type="InterPro" id="IPR050349">
    <property type="entry name" value="WD_LIS1/nudF_dynein_reg"/>
</dbReference>
<dbReference type="SMART" id="SM00320">
    <property type="entry name" value="WD40"/>
    <property type="match status" value="12"/>
</dbReference>
<organism evidence="6 7">
    <name type="scientific">Dactylonectria estremocensis</name>
    <dbReference type="NCBI Taxonomy" id="1079267"/>
    <lineage>
        <taxon>Eukaryota</taxon>
        <taxon>Fungi</taxon>
        <taxon>Dikarya</taxon>
        <taxon>Ascomycota</taxon>
        <taxon>Pezizomycotina</taxon>
        <taxon>Sordariomycetes</taxon>
        <taxon>Hypocreomycetidae</taxon>
        <taxon>Hypocreales</taxon>
        <taxon>Nectriaceae</taxon>
        <taxon>Dactylonectria</taxon>
    </lineage>
</organism>
<keyword evidence="1 3" id="KW-0853">WD repeat</keyword>
<feature type="repeat" description="WD" evidence="3">
    <location>
        <begin position="1317"/>
        <end position="1349"/>
    </location>
</feature>
<sequence length="1535" mass="170559">MAASELSEPPNDPGTSTSAAPVTKTLSKKPGSDRNYGLALLYPVAPETVTSTHPKFDIIAIHGLDAESPKTWYANLDPDDPSSEQINWLRDDHMLPNSRRDSRIMTYDWNANYDSYASKVNFLAHAETLLDDIYEDRKQTDRLKCPLIFTPSCYGGLLLLQALLRATDNFPKPKSDQRRQVLDYTVGVTFLGTPFRGSWATGTAALDARLDSAAKNNKEYTRELGMYLKMGTPEKPSPLGPLVQRFSQMVSEDEFKFDIVCAYESRDTYLDALKKRAPTLEIKEGEHRIIVDPSSACLDGQDKLAMDSRHNMMHKHNSETSIGFIRLASTFQRFVEGSDKVLARKANARGRSNFHHTDSMNIECLEALHIVDPNSTMEEIEIDTEKQLPEVCQWILDTQEYAALTKLGNDESCCPEDKLIWIEGASGTGKTMLLMSVIRELLKPSSEPSEPSEPRPSVSYYFFRSTGNQFLNSATSALRSLIWMLVQDQWHLLSHVRKAYKKHGSGLFDDNTAFVRLTAIFEDILNDSQLSPAYFVVDALNECNSGLKALLDDVILPSAKSSKVKWLVSSSWERISWEKLQQAQKRTVSLTSEKLEDPILTYIDSKLAKLTGKDGLDDVKEELRKLIKSRSNGRFLWVALAFKEIGGVSGWDAVNAVNQLPSGLRQAYDHTFTRIDDRTSTSDRDAERCRMILSVIYLSFDQLSHAELTVLAGLTANMLPTLIKRCGSFLTAKGDKVSLWHDSAKSWCRDNLETKLKPSENFKGHFNIYKCSIENLALTLKRNICAPVDGVVVSPKTGPLAPVCYSSKFWVRHLIESGSSDDPGVEDFLYKHFLHWIESLCHLDALPQSTTYLGQMLRGGKIQSEELVEFLKDAEKYLLTHGSLIEEAPLQTYGSALVFSPLASQVRNKMWRQRLPCIESVKGIRDSDVCLQILEDHREPVHATAFSQPGARWLASASHDGIVKLWDVTIGKCKKTFTGHGSSVLSAAFFPETKVPMLASASTDRTIKIWNLETGNLEETYRDHPSTILAIAFSPNGDRLATASYDSKIRLCRVEARTGLRMPEEHWDEFSGHEAAAFSVVFAPEGRILASASQDRTIKLWDSNKRVLLKTLKGHDGWVSSVAYSPDGKTLASASHDCTIRLWDAAKGTTRQRLRGHQAPVFSVAFSPSGQTLASSSQDHTITTWNIDKGKPQMTFKGHSGGVGNVAFSPDGQKLASASYDHTVRIWDAKAHQEAHRRHSGPVLAVVFSRDGRMVASASHDHTIRLWSSAGEHSKILQGHEGPVNTIKFSPDGQVIASASTDGTVRLWTIKTGKYKKMHHDYSVTALAFSPDGKLVASASTDGSVNIWDTYGKRKKAIKIEKWVTAIAFSPSGTTLALASYDRMIQLWNINTGIAPEKIDPGVECLRVQAIAFSTNDKKLAWGSAAGDIGLWDIATRSYQGLDHGTSAAFIVFSKKDGYLKTDQRSLKISVEHSDERNPFQDDIFIDGEWVTRGSERLLMLSKGYKPTSSAINGNTVVLGHADGGVTFLNFNSKL</sequence>
<dbReference type="Gene3D" id="2.130.10.10">
    <property type="entry name" value="YVTN repeat-like/Quinoprotein amine dehydrogenase"/>
    <property type="match status" value="5"/>
</dbReference>
<feature type="repeat" description="WD" evidence="3">
    <location>
        <begin position="1070"/>
        <end position="1111"/>
    </location>
</feature>
<dbReference type="InterPro" id="IPR019775">
    <property type="entry name" value="WD40_repeat_CS"/>
</dbReference>
<feature type="repeat" description="WD" evidence="3">
    <location>
        <begin position="1277"/>
        <end position="1318"/>
    </location>
</feature>
<evidence type="ECO:0000313" key="7">
    <source>
        <dbReference type="Proteomes" id="UP000717696"/>
    </source>
</evidence>
<evidence type="ECO:0000256" key="3">
    <source>
        <dbReference type="PROSITE-ProRule" id="PRU00221"/>
    </source>
</evidence>
<name>A0A9P9DWH6_9HYPO</name>
<dbReference type="SUPFAM" id="SSF50978">
    <property type="entry name" value="WD40 repeat-like"/>
    <property type="match status" value="1"/>
</dbReference>
<proteinExistence type="predicted"/>
<dbReference type="InterPro" id="IPR015943">
    <property type="entry name" value="WD40/YVTN_repeat-like_dom_sf"/>
</dbReference>
<dbReference type="PROSITE" id="PS50082">
    <property type="entry name" value="WD_REPEATS_2"/>
    <property type="match status" value="11"/>
</dbReference>
<feature type="repeat" description="WD" evidence="3">
    <location>
        <begin position="1196"/>
        <end position="1237"/>
    </location>
</feature>
<accession>A0A9P9DWH6</accession>
<dbReference type="PROSITE" id="PS00678">
    <property type="entry name" value="WD_REPEATS_1"/>
    <property type="match status" value="4"/>
</dbReference>
<evidence type="ECO:0000256" key="4">
    <source>
        <dbReference type="SAM" id="MobiDB-lite"/>
    </source>
</evidence>